<dbReference type="AlphaFoldDB" id="A0A0P0HK03"/>
<dbReference type="EMBL" id="KR231689">
    <property type="protein sequence ID" value="ALJ83555.1"/>
    <property type="molecule type" value="Genomic_DNA"/>
</dbReference>
<sequence length="37" mass="4058">MFKEASYLLVPLRKLNGGLPLSSCSQAHISLKQISNI</sequence>
<proteinExistence type="predicted"/>
<accession>A0A0P0HK03</accession>
<name>A0A0P0HK03_VIBAL</name>
<evidence type="ECO:0000313" key="1">
    <source>
        <dbReference type="EMBL" id="ALJ83555.1"/>
    </source>
</evidence>
<protein>
    <submittedName>
        <fullName evidence="1">Uncharacterized protein</fullName>
    </submittedName>
</protein>
<reference evidence="1" key="1">
    <citation type="journal article" date="2016" name="BMC Microbiol.">
        <title>Comparative genomic analysis of six new-found integrative conjugative elements (ICEs) in Vibrio alginolyticus.</title>
        <authorList>
            <person name="Luo P."/>
            <person name="He X."/>
            <person name="Wang Y."/>
            <person name="Liu Q."/>
            <person name="Hu C."/>
        </authorList>
    </citation>
    <scope>NUCLEOTIDE SEQUENCE</scope>
    <source>
        <strain evidence="1">A056</strain>
    </source>
</reference>
<organism evidence="1">
    <name type="scientific">Vibrio alginolyticus</name>
    <dbReference type="NCBI Taxonomy" id="663"/>
    <lineage>
        <taxon>Bacteria</taxon>
        <taxon>Pseudomonadati</taxon>
        <taxon>Pseudomonadota</taxon>
        <taxon>Gammaproteobacteria</taxon>
        <taxon>Vibrionales</taxon>
        <taxon>Vibrionaceae</taxon>
        <taxon>Vibrio</taxon>
    </lineage>
</organism>
<gene>
    <name evidence="1" type="ORF">ICEValA056-2_059</name>
</gene>